<dbReference type="EMBL" id="JBHTAS010000001">
    <property type="protein sequence ID" value="MFC7139793.1"/>
    <property type="molecule type" value="Genomic_DNA"/>
</dbReference>
<reference evidence="2 3" key="1">
    <citation type="journal article" date="2019" name="Int. J. Syst. Evol. Microbiol.">
        <title>The Global Catalogue of Microorganisms (GCM) 10K type strain sequencing project: providing services to taxonomists for standard genome sequencing and annotation.</title>
        <authorList>
            <consortium name="The Broad Institute Genomics Platform"/>
            <consortium name="The Broad Institute Genome Sequencing Center for Infectious Disease"/>
            <person name="Wu L."/>
            <person name="Ma J."/>
        </authorList>
    </citation>
    <scope>NUCLEOTIDE SEQUENCE [LARGE SCALE GENOMIC DNA]</scope>
    <source>
        <strain evidence="2 3">XZYJT29</strain>
    </source>
</reference>
<name>A0ABD5XXD2_9EURY</name>
<evidence type="ECO:0000313" key="2">
    <source>
        <dbReference type="EMBL" id="MFC7139793.1"/>
    </source>
</evidence>
<comment type="caution">
    <text evidence="2">The sequence shown here is derived from an EMBL/GenBank/DDBJ whole genome shotgun (WGS) entry which is preliminary data.</text>
</comment>
<accession>A0ABD5XXD2</accession>
<sequence>MTTVRQLDRGAWLSVNGSRELGISNLWPLARSEFCDCEITDFLAEGFVEIGVYPPDIDARFAGRCITCGTEGTTDWLTLGRVTDPDSGEFFGVDPDALHVPERRTRLSKPV</sequence>
<proteinExistence type="predicted"/>
<gene>
    <name evidence="2" type="ORF">ACFQMA_08070</name>
</gene>
<keyword evidence="3" id="KW-1185">Reference proteome</keyword>
<dbReference type="Proteomes" id="UP001596432">
    <property type="component" value="Unassembled WGS sequence"/>
</dbReference>
<evidence type="ECO:0000259" key="1">
    <source>
        <dbReference type="Pfam" id="PF26455"/>
    </source>
</evidence>
<feature type="domain" description="DUF8134" evidence="1">
    <location>
        <begin position="2"/>
        <end position="106"/>
    </location>
</feature>
<dbReference type="RefSeq" id="WP_274325364.1">
    <property type="nucleotide sequence ID" value="NZ_CP118158.1"/>
</dbReference>
<protein>
    <recommendedName>
        <fullName evidence="1">DUF8134 domain-containing protein</fullName>
    </recommendedName>
</protein>
<dbReference type="InterPro" id="IPR058447">
    <property type="entry name" value="DUF8134"/>
</dbReference>
<evidence type="ECO:0000313" key="3">
    <source>
        <dbReference type="Proteomes" id="UP001596432"/>
    </source>
</evidence>
<dbReference type="AlphaFoldDB" id="A0ABD5XXD2"/>
<dbReference type="Pfam" id="PF26455">
    <property type="entry name" value="DUF8134"/>
    <property type="match status" value="1"/>
</dbReference>
<organism evidence="2 3">
    <name type="scientific">Halosimplex aquaticum</name>
    <dbReference type="NCBI Taxonomy" id="3026162"/>
    <lineage>
        <taxon>Archaea</taxon>
        <taxon>Methanobacteriati</taxon>
        <taxon>Methanobacteriota</taxon>
        <taxon>Stenosarchaea group</taxon>
        <taxon>Halobacteria</taxon>
        <taxon>Halobacteriales</taxon>
        <taxon>Haloarculaceae</taxon>
        <taxon>Halosimplex</taxon>
    </lineage>
</organism>
<dbReference type="GeneID" id="78820057"/>